<protein>
    <submittedName>
        <fullName evidence="5">Helix-turn-helix transcriptional regulator</fullName>
    </submittedName>
</protein>
<keyword evidence="6" id="KW-1185">Reference proteome</keyword>
<accession>A0A7C9RY83</accession>
<proteinExistence type="predicted"/>
<keyword evidence="3" id="KW-0804">Transcription</keyword>
<evidence type="ECO:0000259" key="4">
    <source>
        <dbReference type="PROSITE" id="PS51118"/>
    </source>
</evidence>
<evidence type="ECO:0000256" key="3">
    <source>
        <dbReference type="ARBA" id="ARBA00023163"/>
    </source>
</evidence>
<keyword evidence="1" id="KW-0805">Transcription regulation</keyword>
<dbReference type="GO" id="GO:0003677">
    <property type="term" value="F:DNA binding"/>
    <property type="evidence" value="ECO:0007669"/>
    <property type="project" value="UniProtKB-KW"/>
</dbReference>
<evidence type="ECO:0000256" key="2">
    <source>
        <dbReference type="ARBA" id="ARBA00023125"/>
    </source>
</evidence>
<dbReference type="PROSITE" id="PS51118">
    <property type="entry name" value="HTH_HXLR"/>
    <property type="match status" value="1"/>
</dbReference>
<dbReference type="PANTHER" id="PTHR33204">
    <property type="entry name" value="TRANSCRIPTIONAL REGULATOR, MARR FAMILY"/>
    <property type="match status" value="1"/>
</dbReference>
<sequence>MDASTDTSGDLVDLRLDRDTSNCSIARTLEIVGEKWTILILREVWYGSSRFGEFEQVLGCPRNLLAARLRMLVREGILATETYREPGSRARPKYVITPKGADLVPAVLGLMRWGDRYQADPEGPAVEVRHRGCGAPVDVRMRCDRDHPVDVADLESVPGPAFRLKSPAS</sequence>
<dbReference type="InterPro" id="IPR036388">
    <property type="entry name" value="WH-like_DNA-bd_sf"/>
</dbReference>
<dbReference type="InterPro" id="IPR036390">
    <property type="entry name" value="WH_DNA-bd_sf"/>
</dbReference>
<evidence type="ECO:0000256" key="1">
    <source>
        <dbReference type="ARBA" id="ARBA00023015"/>
    </source>
</evidence>
<dbReference type="Pfam" id="PF01638">
    <property type="entry name" value="HxlR"/>
    <property type="match status" value="1"/>
</dbReference>
<dbReference type="SUPFAM" id="SSF46785">
    <property type="entry name" value="Winged helix' DNA-binding domain"/>
    <property type="match status" value="1"/>
</dbReference>
<dbReference type="PANTHER" id="PTHR33204:SF18">
    <property type="entry name" value="TRANSCRIPTIONAL REGULATORY PROTEIN"/>
    <property type="match status" value="1"/>
</dbReference>
<name>A0A7C9RY83_9PSEU</name>
<dbReference type="EMBL" id="JAAMPJ010000018">
    <property type="protein sequence ID" value="NGY65889.1"/>
    <property type="molecule type" value="Genomic_DNA"/>
</dbReference>
<comment type="caution">
    <text evidence="5">The sequence shown here is derived from an EMBL/GenBank/DDBJ whole genome shotgun (WGS) entry which is preliminary data.</text>
</comment>
<evidence type="ECO:0000313" key="5">
    <source>
        <dbReference type="EMBL" id="NGY65889.1"/>
    </source>
</evidence>
<dbReference type="Gene3D" id="1.10.10.10">
    <property type="entry name" value="Winged helix-like DNA-binding domain superfamily/Winged helix DNA-binding domain"/>
    <property type="match status" value="1"/>
</dbReference>
<dbReference type="InterPro" id="IPR002577">
    <property type="entry name" value="HTH_HxlR"/>
</dbReference>
<dbReference type="AlphaFoldDB" id="A0A7C9RY83"/>
<dbReference type="RefSeq" id="WP_166055067.1">
    <property type="nucleotide sequence ID" value="NZ_JAAMPJ010000018.1"/>
</dbReference>
<gene>
    <name evidence="5" type="ORF">G7043_44080</name>
</gene>
<organism evidence="5 6">
    <name type="scientific">Lentzea alba</name>
    <dbReference type="NCBI Taxonomy" id="2714351"/>
    <lineage>
        <taxon>Bacteria</taxon>
        <taxon>Bacillati</taxon>
        <taxon>Actinomycetota</taxon>
        <taxon>Actinomycetes</taxon>
        <taxon>Pseudonocardiales</taxon>
        <taxon>Pseudonocardiaceae</taxon>
        <taxon>Lentzea</taxon>
    </lineage>
</organism>
<keyword evidence="2" id="KW-0238">DNA-binding</keyword>
<evidence type="ECO:0000313" key="6">
    <source>
        <dbReference type="Proteomes" id="UP000481360"/>
    </source>
</evidence>
<reference evidence="5 6" key="1">
    <citation type="submission" date="2020-03" db="EMBL/GenBank/DDBJ databases">
        <title>Isolation and identification of active actinomycetes.</title>
        <authorList>
            <person name="Sun X."/>
        </authorList>
    </citation>
    <scope>NUCLEOTIDE SEQUENCE [LARGE SCALE GENOMIC DNA]</scope>
    <source>
        <strain evidence="5 6">NEAU-D13</strain>
    </source>
</reference>
<dbReference type="Proteomes" id="UP000481360">
    <property type="component" value="Unassembled WGS sequence"/>
</dbReference>
<feature type="domain" description="HTH hxlR-type" evidence="4">
    <location>
        <begin position="23"/>
        <end position="122"/>
    </location>
</feature>